<reference evidence="2" key="2">
    <citation type="submission" date="2021-09" db="EMBL/GenBank/DDBJ databases">
        <authorList>
            <person name="Jia N."/>
            <person name="Wang J."/>
            <person name="Shi W."/>
            <person name="Du L."/>
            <person name="Sun Y."/>
            <person name="Zhan W."/>
            <person name="Jiang J."/>
            <person name="Wang Q."/>
            <person name="Zhang B."/>
            <person name="Ji P."/>
            <person name="Sakyi L.B."/>
            <person name="Cui X."/>
            <person name="Yuan T."/>
            <person name="Jiang B."/>
            <person name="Yang W."/>
            <person name="Lam T.T.-Y."/>
            <person name="Chang Q."/>
            <person name="Ding S."/>
            <person name="Wang X."/>
            <person name="Zhu J."/>
            <person name="Ruan X."/>
            <person name="Zhao L."/>
            <person name="Wei J."/>
            <person name="Que T."/>
            <person name="Du C."/>
            <person name="Cheng J."/>
            <person name="Dai P."/>
            <person name="Han X."/>
            <person name="Huang E."/>
            <person name="Gao Y."/>
            <person name="Liu J."/>
            <person name="Shao H."/>
            <person name="Ye R."/>
            <person name="Li L."/>
            <person name="Wei W."/>
            <person name="Wang X."/>
            <person name="Wang C."/>
            <person name="Huo Q."/>
            <person name="Li W."/>
            <person name="Guo W."/>
            <person name="Chen H."/>
            <person name="Chen S."/>
            <person name="Zhou L."/>
            <person name="Zhou L."/>
            <person name="Ni X."/>
            <person name="Tian J."/>
            <person name="Zhou Y."/>
            <person name="Sheng Y."/>
            <person name="Liu T."/>
            <person name="Pan Y."/>
            <person name="Xia L."/>
            <person name="Li J."/>
            <person name="Zhao F."/>
            <person name="Cao W."/>
        </authorList>
    </citation>
    <scope>NUCLEOTIDE SEQUENCE</scope>
    <source>
        <strain evidence="2">Rsan-2018</strain>
        <tissue evidence="2">Larvae</tissue>
    </source>
</reference>
<feature type="compositionally biased region" description="Basic and acidic residues" evidence="1">
    <location>
        <begin position="1"/>
        <end position="10"/>
    </location>
</feature>
<dbReference type="Proteomes" id="UP000821837">
    <property type="component" value="Chromosome 8"/>
</dbReference>
<dbReference type="EMBL" id="JABSTV010001254">
    <property type="protein sequence ID" value="KAH7939050.1"/>
    <property type="molecule type" value="Genomic_DNA"/>
</dbReference>
<name>A0A9D4PGD1_RHISA</name>
<proteinExistence type="predicted"/>
<protein>
    <submittedName>
        <fullName evidence="2">Uncharacterized protein</fullName>
    </submittedName>
</protein>
<keyword evidence="3" id="KW-1185">Reference proteome</keyword>
<accession>A0A9D4PGD1</accession>
<evidence type="ECO:0000313" key="2">
    <source>
        <dbReference type="EMBL" id="KAH7939050.1"/>
    </source>
</evidence>
<comment type="caution">
    <text evidence="2">The sequence shown here is derived from an EMBL/GenBank/DDBJ whole genome shotgun (WGS) entry which is preliminary data.</text>
</comment>
<reference evidence="2" key="1">
    <citation type="journal article" date="2020" name="Cell">
        <title>Large-Scale Comparative Analyses of Tick Genomes Elucidate Their Genetic Diversity and Vector Capacities.</title>
        <authorList>
            <consortium name="Tick Genome and Microbiome Consortium (TIGMIC)"/>
            <person name="Jia N."/>
            <person name="Wang J."/>
            <person name="Shi W."/>
            <person name="Du L."/>
            <person name="Sun Y."/>
            <person name="Zhan W."/>
            <person name="Jiang J.F."/>
            <person name="Wang Q."/>
            <person name="Zhang B."/>
            <person name="Ji P."/>
            <person name="Bell-Sakyi L."/>
            <person name="Cui X.M."/>
            <person name="Yuan T.T."/>
            <person name="Jiang B.G."/>
            <person name="Yang W.F."/>
            <person name="Lam T.T."/>
            <person name="Chang Q.C."/>
            <person name="Ding S.J."/>
            <person name="Wang X.J."/>
            <person name="Zhu J.G."/>
            <person name="Ruan X.D."/>
            <person name="Zhao L."/>
            <person name="Wei J.T."/>
            <person name="Ye R.Z."/>
            <person name="Que T.C."/>
            <person name="Du C.H."/>
            <person name="Zhou Y.H."/>
            <person name="Cheng J.X."/>
            <person name="Dai P.F."/>
            <person name="Guo W.B."/>
            <person name="Han X.H."/>
            <person name="Huang E.J."/>
            <person name="Li L.F."/>
            <person name="Wei W."/>
            <person name="Gao Y.C."/>
            <person name="Liu J.Z."/>
            <person name="Shao H.Z."/>
            <person name="Wang X."/>
            <person name="Wang C.C."/>
            <person name="Yang T.C."/>
            <person name="Huo Q.B."/>
            <person name="Li W."/>
            <person name="Chen H.Y."/>
            <person name="Chen S.E."/>
            <person name="Zhou L.G."/>
            <person name="Ni X.B."/>
            <person name="Tian J.H."/>
            <person name="Sheng Y."/>
            <person name="Liu T."/>
            <person name="Pan Y.S."/>
            <person name="Xia L.Y."/>
            <person name="Li J."/>
            <person name="Zhao F."/>
            <person name="Cao W.C."/>
        </authorList>
    </citation>
    <scope>NUCLEOTIDE SEQUENCE</scope>
    <source>
        <strain evidence="2">Rsan-2018</strain>
    </source>
</reference>
<evidence type="ECO:0000313" key="3">
    <source>
        <dbReference type="Proteomes" id="UP000821837"/>
    </source>
</evidence>
<organism evidence="2 3">
    <name type="scientific">Rhipicephalus sanguineus</name>
    <name type="common">Brown dog tick</name>
    <name type="synonym">Ixodes sanguineus</name>
    <dbReference type="NCBI Taxonomy" id="34632"/>
    <lineage>
        <taxon>Eukaryota</taxon>
        <taxon>Metazoa</taxon>
        <taxon>Ecdysozoa</taxon>
        <taxon>Arthropoda</taxon>
        <taxon>Chelicerata</taxon>
        <taxon>Arachnida</taxon>
        <taxon>Acari</taxon>
        <taxon>Parasitiformes</taxon>
        <taxon>Ixodida</taxon>
        <taxon>Ixodoidea</taxon>
        <taxon>Ixodidae</taxon>
        <taxon>Rhipicephalinae</taxon>
        <taxon>Rhipicephalus</taxon>
        <taxon>Rhipicephalus</taxon>
    </lineage>
</organism>
<feature type="region of interest" description="Disordered" evidence="1">
    <location>
        <begin position="1"/>
        <end position="40"/>
    </location>
</feature>
<sequence length="112" mass="12482">MAEGTDRDVRVWQGPPLPQRGFGPDEPVSQPGAARASYIRPPKLVLEATRKAENMLDEASSAKKLQGDYETERKASGHHQASIKLGKNLRRVLGRRSTTWQAVDKVQAHRIQ</sequence>
<gene>
    <name evidence="2" type="ORF">HPB52_005226</name>
</gene>
<dbReference type="AlphaFoldDB" id="A0A9D4PGD1"/>
<evidence type="ECO:0000256" key="1">
    <source>
        <dbReference type="SAM" id="MobiDB-lite"/>
    </source>
</evidence>